<feature type="domain" description="Aldehyde oxidase/xanthine dehydrogenase second molybdopterin binding" evidence="2">
    <location>
        <begin position="3"/>
        <end position="105"/>
    </location>
</feature>
<sequence length="198" mass="22076">MQAENLSASSLYTPSNDSMKYLNYGAAVSKVEIDLLNGETRFLRTDIIYDCGQSLNPAVDLGQIEGAFVQGLGFFMFEEYETNVEGLVLQDGTWNYKIPTIDTIPMQFNVQILNSGHHQHRVLSSKASGEPPLLLAASIHCATSAAVREARKQLLSWRNQDRSDSAFELRVPATMPVVKELCGLDNVQTYLKWKMANK</sequence>
<evidence type="ECO:0000313" key="4">
    <source>
        <dbReference type="Proteomes" id="UP001189624"/>
    </source>
</evidence>
<dbReference type="InterPro" id="IPR016208">
    <property type="entry name" value="Ald_Oxase/xanthine_DH-like"/>
</dbReference>
<dbReference type="Gramene" id="rna-AYBTSS11_LOCUS23162">
    <property type="protein sequence ID" value="CAJ1971164.1"/>
    <property type="gene ID" value="gene-AYBTSS11_LOCUS23162"/>
</dbReference>
<dbReference type="GO" id="GO:0005506">
    <property type="term" value="F:iron ion binding"/>
    <property type="evidence" value="ECO:0007669"/>
    <property type="project" value="InterPro"/>
</dbReference>
<dbReference type="SUPFAM" id="SSF56003">
    <property type="entry name" value="Molybdenum cofactor-binding domain"/>
    <property type="match status" value="1"/>
</dbReference>
<accession>A0AA86SUP7</accession>
<proteinExistence type="predicted"/>
<dbReference type="PANTHER" id="PTHR11908:SF132">
    <property type="entry name" value="ALDEHYDE OXIDASE 1-RELATED"/>
    <property type="match status" value="1"/>
</dbReference>
<keyword evidence="1" id="KW-0500">Molybdenum</keyword>
<evidence type="ECO:0000256" key="1">
    <source>
        <dbReference type="ARBA" id="ARBA00022505"/>
    </source>
</evidence>
<dbReference type="Gene3D" id="3.30.365.10">
    <property type="entry name" value="Aldehyde oxidase/xanthine dehydrogenase, molybdopterin binding domain"/>
    <property type="match status" value="1"/>
</dbReference>
<dbReference type="PANTHER" id="PTHR11908">
    <property type="entry name" value="XANTHINE DEHYDROGENASE"/>
    <property type="match status" value="1"/>
</dbReference>
<dbReference type="InterPro" id="IPR046867">
    <property type="entry name" value="AldOxase/xan_DH_MoCoBD2"/>
</dbReference>
<gene>
    <name evidence="3" type="ORF">AYBTSS11_LOCUS23162</name>
</gene>
<keyword evidence="4" id="KW-1185">Reference proteome</keyword>
<evidence type="ECO:0000259" key="2">
    <source>
        <dbReference type="Pfam" id="PF20256"/>
    </source>
</evidence>
<protein>
    <recommendedName>
        <fullName evidence="2">Aldehyde oxidase/xanthine dehydrogenase second molybdopterin binding domain-containing protein</fullName>
    </recommendedName>
</protein>
<dbReference type="Pfam" id="PF20256">
    <property type="entry name" value="MoCoBD_2"/>
    <property type="match status" value="1"/>
</dbReference>
<name>A0AA86SUP7_9FABA</name>
<dbReference type="Proteomes" id="UP001189624">
    <property type="component" value="Chromosome 8"/>
</dbReference>
<dbReference type="EMBL" id="OY731405">
    <property type="protein sequence ID" value="CAJ1971164.1"/>
    <property type="molecule type" value="Genomic_DNA"/>
</dbReference>
<dbReference type="InterPro" id="IPR037165">
    <property type="entry name" value="AldOxase/xan_DH_Mopterin-bd_sf"/>
</dbReference>
<reference evidence="3" key="1">
    <citation type="submission" date="2023-10" db="EMBL/GenBank/DDBJ databases">
        <authorList>
            <person name="Domelevo Entfellner J.-B."/>
        </authorList>
    </citation>
    <scope>NUCLEOTIDE SEQUENCE</scope>
</reference>
<organism evidence="3 4">
    <name type="scientific">Sphenostylis stenocarpa</name>
    <dbReference type="NCBI Taxonomy" id="92480"/>
    <lineage>
        <taxon>Eukaryota</taxon>
        <taxon>Viridiplantae</taxon>
        <taxon>Streptophyta</taxon>
        <taxon>Embryophyta</taxon>
        <taxon>Tracheophyta</taxon>
        <taxon>Spermatophyta</taxon>
        <taxon>Magnoliopsida</taxon>
        <taxon>eudicotyledons</taxon>
        <taxon>Gunneridae</taxon>
        <taxon>Pentapetalae</taxon>
        <taxon>rosids</taxon>
        <taxon>fabids</taxon>
        <taxon>Fabales</taxon>
        <taxon>Fabaceae</taxon>
        <taxon>Papilionoideae</taxon>
        <taxon>50 kb inversion clade</taxon>
        <taxon>NPAAA clade</taxon>
        <taxon>indigoferoid/millettioid clade</taxon>
        <taxon>Phaseoleae</taxon>
        <taxon>Sphenostylis</taxon>
    </lineage>
</organism>
<dbReference type="AlphaFoldDB" id="A0AA86SUP7"/>
<evidence type="ECO:0000313" key="3">
    <source>
        <dbReference type="EMBL" id="CAJ1971164.1"/>
    </source>
</evidence>
<dbReference type="GO" id="GO:0016491">
    <property type="term" value="F:oxidoreductase activity"/>
    <property type="evidence" value="ECO:0007669"/>
    <property type="project" value="InterPro"/>
</dbReference>